<evidence type="ECO:0000313" key="4">
    <source>
        <dbReference type="EMBL" id="OHF03016.1"/>
    </source>
</evidence>
<proteinExistence type="inferred from homology"/>
<dbReference type="PANTHER" id="PTHR16943">
    <property type="entry name" value="2-METHYLCITRATE DEHYDRATASE-RELATED"/>
    <property type="match status" value="1"/>
</dbReference>
<dbReference type="InterPro" id="IPR036148">
    <property type="entry name" value="MmgE/PrpD_sf"/>
</dbReference>
<dbReference type="EMBL" id="MJBS01000009">
    <property type="protein sequence ID" value="OHF03016.1"/>
    <property type="molecule type" value="Genomic_DNA"/>
</dbReference>
<evidence type="ECO:0000313" key="5">
    <source>
        <dbReference type="Proteomes" id="UP000176998"/>
    </source>
</evidence>
<dbReference type="InterPro" id="IPR005656">
    <property type="entry name" value="MmgE_PrpD"/>
</dbReference>
<dbReference type="SUPFAM" id="SSF103378">
    <property type="entry name" value="2-methylcitrate dehydratase PrpD"/>
    <property type="match status" value="1"/>
</dbReference>
<gene>
    <name evidence="4" type="ORF">CORC01_01774</name>
</gene>
<accession>A0A1G4BNZ7</accession>
<dbReference type="OrthoDB" id="10267976at2759"/>
<sequence length="464" mass="51022">MATLNTAKWIASLTFDELPERVVEAAVRSFYTWVTCAVEGSSHPTTLKAYKALSPFFGKGTSSVLGFNHRIDAQNAALINGIASHVHDFEDAHLIMTLHPTGCVASALLSFAETLQRPVTGKEFITALVAGIEVECKIARAVFPEHYYVGLHITSTIGSVGAAAAIAKLLALPAEQTAHAIGIATTQVTGLRETFSSDTKSFHVGRVAQDGLLAAVLPAEGFTSSLRWLETLGSYIKSNGEEHQLDYYVRCLVSGSGKWEMEKNPFKPFPYYIDIHPVIRGAVWLHHELERRGISTDEVASVDIKVHAYALRLTDVRTPKDGLEAEFSLHHGAAVGLLFGSATVAEYQDDVVNSAAVVALRDRIEADFDEAIERDECHLVVKFLRGEDPIEKHVDRALGSVEVPMSDVQLTEKFITQAGLQDGSEKALMASKWCWRVVESADMRELGYYLRNIHDSTLRYQCYT</sequence>
<comment type="caution">
    <text evidence="4">The sequence shown here is derived from an EMBL/GenBank/DDBJ whole genome shotgun (WGS) entry which is preliminary data.</text>
</comment>
<keyword evidence="5" id="KW-1185">Reference proteome</keyword>
<dbReference type="InterPro" id="IPR045337">
    <property type="entry name" value="MmgE_PrpD_C"/>
</dbReference>
<dbReference type="GO" id="GO:0016829">
    <property type="term" value="F:lyase activity"/>
    <property type="evidence" value="ECO:0007669"/>
    <property type="project" value="InterPro"/>
</dbReference>
<dbReference type="GeneID" id="34554938"/>
<dbReference type="InterPro" id="IPR045336">
    <property type="entry name" value="MmgE_PrpD_N"/>
</dbReference>
<dbReference type="Gene3D" id="3.30.1330.120">
    <property type="entry name" value="2-methylcitrate dehydratase PrpD"/>
    <property type="match status" value="1"/>
</dbReference>
<dbReference type="AlphaFoldDB" id="A0A1G4BNZ7"/>
<feature type="domain" description="MmgE/PrpD N-terminal" evidence="2">
    <location>
        <begin position="7"/>
        <end position="230"/>
    </location>
</feature>
<protein>
    <recommendedName>
        <fullName evidence="6">MmgE/PrpD family protein</fullName>
    </recommendedName>
</protein>
<feature type="domain" description="MmgE/PrpD C-terminal" evidence="3">
    <location>
        <begin position="269"/>
        <end position="427"/>
    </location>
</feature>
<dbReference type="Pfam" id="PF03972">
    <property type="entry name" value="MmgE_PrpD_N"/>
    <property type="match status" value="1"/>
</dbReference>
<evidence type="ECO:0000259" key="3">
    <source>
        <dbReference type="Pfam" id="PF19305"/>
    </source>
</evidence>
<dbReference type="Proteomes" id="UP000176998">
    <property type="component" value="Unassembled WGS sequence"/>
</dbReference>
<dbReference type="STRING" id="1209926.A0A1G4BNZ7"/>
<reference evidence="4 5" key="1">
    <citation type="submission" date="2016-09" db="EMBL/GenBank/DDBJ databases">
        <authorList>
            <person name="Capua I."/>
            <person name="De Benedictis P."/>
            <person name="Joannis T."/>
            <person name="Lombin L.H."/>
            <person name="Cattoli G."/>
        </authorList>
    </citation>
    <scope>NUCLEOTIDE SEQUENCE [LARGE SCALE GENOMIC DNA]</scope>
    <source>
        <strain evidence="4 5">IMI 309357</strain>
    </source>
</reference>
<evidence type="ECO:0000256" key="1">
    <source>
        <dbReference type="ARBA" id="ARBA00006174"/>
    </source>
</evidence>
<dbReference type="InterPro" id="IPR042183">
    <property type="entry name" value="MmgE/PrpD_sf_1"/>
</dbReference>
<dbReference type="RefSeq" id="XP_022480154.1">
    <property type="nucleotide sequence ID" value="XM_022613428.1"/>
</dbReference>
<comment type="similarity">
    <text evidence="1">Belongs to the PrpD family.</text>
</comment>
<evidence type="ECO:0000259" key="2">
    <source>
        <dbReference type="Pfam" id="PF03972"/>
    </source>
</evidence>
<dbReference type="Gene3D" id="1.10.4100.10">
    <property type="entry name" value="2-methylcitrate dehydratase PrpD"/>
    <property type="match status" value="1"/>
</dbReference>
<dbReference type="InterPro" id="IPR042188">
    <property type="entry name" value="MmgE/PrpD_sf_2"/>
</dbReference>
<organism evidence="4 5">
    <name type="scientific">Colletotrichum orchidophilum</name>
    <dbReference type="NCBI Taxonomy" id="1209926"/>
    <lineage>
        <taxon>Eukaryota</taxon>
        <taxon>Fungi</taxon>
        <taxon>Dikarya</taxon>
        <taxon>Ascomycota</taxon>
        <taxon>Pezizomycotina</taxon>
        <taxon>Sordariomycetes</taxon>
        <taxon>Hypocreomycetidae</taxon>
        <taxon>Glomerellales</taxon>
        <taxon>Glomerellaceae</taxon>
        <taxon>Colletotrichum</taxon>
    </lineage>
</organism>
<dbReference type="Pfam" id="PF19305">
    <property type="entry name" value="MmgE_PrpD_C"/>
    <property type="match status" value="1"/>
</dbReference>
<dbReference type="PANTHER" id="PTHR16943:SF8">
    <property type="entry name" value="2-METHYLCITRATE DEHYDRATASE"/>
    <property type="match status" value="1"/>
</dbReference>
<name>A0A1G4BNZ7_9PEZI</name>
<evidence type="ECO:0008006" key="6">
    <source>
        <dbReference type="Google" id="ProtNLM"/>
    </source>
</evidence>